<dbReference type="SMART" id="SM00978">
    <property type="entry name" value="Tim44"/>
    <property type="match status" value="1"/>
</dbReference>
<dbReference type="InterPro" id="IPR007379">
    <property type="entry name" value="Tim44-like_dom"/>
</dbReference>
<keyword evidence="2" id="KW-0472">Membrane</keyword>
<dbReference type="RefSeq" id="WP_138553479.1">
    <property type="nucleotide sequence ID" value="NZ_PNCH01000076.1"/>
</dbReference>
<keyword evidence="3" id="KW-0732">Signal</keyword>
<evidence type="ECO:0000256" key="1">
    <source>
        <dbReference type="SAM" id="MobiDB-lite"/>
    </source>
</evidence>
<protein>
    <recommendedName>
        <fullName evidence="4">Tim44-like domain-containing protein</fullName>
    </recommendedName>
</protein>
<organism evidence="5 6">
    <name type="scientific">Pseudoalteromonas rubra</name>
    <dbReference type="NCBI Taxonomy" id="43658"/>
    <lineage>
        <taxon>Bacteria</taxon>
        <taxon>Pseudomonadati</taxon>
        <taxon>Pseudomonadota</taxon>
        <taxon>Gammaproteobacteria</taxon>
        <taxon>Alteromonadales</taxon>
        <taxon>Pseudoalteromonadaceae</taxon>
        <taxon>Pseudoalteromonas</taxon>
    </lineage>
</organism>
<dbReference type="InterPro" id="IPR032710">
    <property type="entry name" value="NTF2-like_dom_sf"/>
</dbReference>
<dbReference type="PANTHER" id="PTHR41542:SF1">
    <property type="entry name" value="BLL5807 PROTEIN"/>
    <property type="match status" value="1"/>
</dbReference>
<name>A0A5S3WIL0_9GAMM</name>
<dbReference type="SUPFAM" id="SSF54427">
    <property type="entry name" value="NTF2-like"/>
    <property type="match status" value="1"/>
</dbReference>
<dbReference type="Pfam" id="PF04280">
    <property type="entry name" value="Tim44"/>
    <property type="match status" value="1"/>
</dbReference>
<dbReference type="AlphaFoldDB" id="A0A5S3WIL0"/>
<feature type="transmembrane region" description="Helical" evidence="2">
    <location>
        <begin position="68"/>
        <end position="86"/>
    </location>
</feature>
<evidence type="ECO:0000256" key="2">
    <source>
        <dbReference type="SAM" id="Phobius"/>
    </source>
</evidence>
<keyword evidence="2" id="KW-0812">Transmembrane</keyword>
<dbReference type="OrthoDB" id="5298777at2"/>
<reference evidence="5 6" key="1">
    <citation type="submission" date="2018-01" db="EMBL/GenBank/DDBJ databases">
        <authorList>
            <person name="Paulsen S."/>
            <person name="Gram L.K."/>
        </authorList>
    </citation>
    <scope>NUCLEOTIDE SEQUENCE [LARGE SCALE GENOMIC DNA]</scope>
    <source>
        <strain evidence="5 6">S2676</strain>
    </source>
</reference>
<feature type="signal peptide" evidence="3">
    <location>
        <begin position="1"/>
        <end position="21"/>
    </location>
</feature>
<dbReference type="EMBL" id="PNCI01000039">
    <property type="protein sequence ID" value="TMP26955.1"/>
    <property type="molecule type" value="Genomic_DNA"/>
</dbReference>
<accession>A0A5S3WIL0</accession>
<feature type="chain" id="PRO_5024296864" description="Tim44-like domain-containing protein" evidence="3">
    <location>
        <begin position="22"/>
        <end position="299"/>
    </location>
</feature>
<proteinExistence type="predicted"/>
<feature type="region of interest" description="Disordered" evidence="1">
    <location>
        <begin position="122"/>
        <end position="169"/>
    </location>
</feature>
<evidence type="ECO:0000256" key="3">
    <source>
        <dbReference type="SAM" id="SignalP"/>
    </source>
</evidence>
<feature type="transmembrane region" description="Helical" evidence="2">
    <location>
        <begin position="98"/>
        <end position="116"/>
    </location>
</feature>
<evidence type="ECO:0000259" key="4">
    <source>
        <dbReference type="SMART" id="SM00978"/>
    </source>
</evidence>
<feature type="domain" description="Tim44-like" evidence="4">
    <location>
        <begin position="167"/>
        <end position="296"/>
    </location>
</feature>
<feature type="region of interest" description="Disordered" evidence="1">
    <location>
        <begin position="30"/>
        <end position="61"/>
    </location>
</feature>
<gene>
    <name evidence="5" type="ORF">CWB99_16775</name>
</gene>
<feature type="compositionally biased region" description="Gly residues" evidence="1">
    <location>
        <begin position="128"/>
        <end position="138"/>
    </location>
</feature>
<comment type="caution">
    <text evidence="5">The sequence shown here is derived from an EMBL/GenBank/DDBJ whole genome shotgun (WGS) entry which is preliminary data.</text>
</comment>
<keyword evidence="2" id="KW-1133">Transmembrane helix</keyword>
<dbReference type="Gene3D" id="3.10.450.240">
    <property type="match status" value="1"/>
</dbReference>
<dbReference type="Proteomes" id="UP000310249">
    <property type="component" value="Unassembled WGS sequence"/>
</dbReference>
<sequence length="299" mass="32828">MKQFIVLMTLIAVLVSTSFSAEARKKFGSKKSAGKTHATSTTAQKKQVDTKTLAPNTAAKPKSNKKGIMAGVLGGLLAGGLIAAMMGDDFEGFQFMEMILFAILAFVLFKVIKSFMTKRQQPHMAGMPQGGNFGGGNFGQNNAGQDQNQSAQFRQQAQSTTTSGGFGQQQEQVPFNLPADFDVNGFLQGAREHYHTVQTAWNQGDFATLAEYLSPELVEEFKQDRAQHGDVATEVMFVDAQLVRAETSPVAWEVSVMFKGKYRDLGDKQEEPIHEIWHLERKTQGDAPWVIVGVEDLID</sequence>
<feature type="compositionally biased region" description="Low complexity" evidence="1">
    <location>
        <begin position="139"/>
        <end position="163"/>
    </location>
</feature>
<reference evidence="6" key="2">
    <citation type="submission" date="2019-06" db="EMBL/GenBank/DDBJ databases">
        <title>Co-occurence of chitin degradation, pigmentation and bioactivity in marine Pseudoalteromonas.</title>
        <authorList>
            <person name="Sonnenschein E.C."/>
            <person name="Bech P.K."/>
        </authorList>
    </citation>
    <scope>NUCLEOTIDE SEQUENCE [LARGE SCALE GENOMIC DNA]</scope>
    <source>
        <strain evidence="6">S2676</strain>
    </source>
</reference>
<dbReference type="PANTHER" id="PTHR41542">
    <property type="entry name" value="BLL5807 PROTEIN"/>
    <property type="match status" value="1"/>
</dbReference>
<evidence type="ECO:0000313" key="6">
    <source>
        <dbReference type="Proteomes" id="UP000310249"/>
    </source>
</evidence>
<evidence type="ECO:0000313" key="5">
    <source>
        <dbReference type="EMBL" id="TMP26955.1"/>
    </source>
</evidence>